<dbReference type="Proteomes" id="UP000248557">
    <property type="component" value="Unassembled WGS sequence"/>
</dbReference>
<gene>
    <name evidence="1" type="ORF">CA615_03910</name>
</gene>
<proteinExistence type="predicted"/>
<protein>
    <submittedName>
        <fullName evidence="1">Uncharacterized protein</fullName>
    </submittedName>
</protein>
<sequence length="310" mass="36755">MNGKIYCSLCGMENYPLLKYCDNCGKLLKTNRITPEPVYDTFNDVLIHNKYRILKTNITEDTYNKIIENIERIILMNLNFHSNETCLFRVYKLVQQFSRFYYDNQKNTYVYFSGDNIFYNDKISETEKICKLLHELASHLYSEIFEQILMYIFNSKKNTYIEAFVTLLSAKNSCYILSKEYLACVSENYFTRNLMNNYLFVVNIIQERNMDTVVAKKMCMLGNTVADDVIKILDRFIPEQFREEIQEQAFNDNIEHVSMSMCDVKKISNSEKIDLIKAMIEFSYSALSENSKDIMDINRFIEDFKMINRN</sequence>
<evidence type="ECO:0000313" key="2">
    <source>
        <dbReference type="Proteomes" id="UP000248557"/>
    </source>
</evidence>
<name>A0A328Q248_9EURY</name>
<dbReference type="EMBL" id="NGJK01000043">
    <property type="protein sequence ID" value="RAP03114.1"/>
    <property type="molecule type" value="Genomic_DNA"/>
</dbReference>
<dbReference type="AlphaFoldDB" id="A0A328Q248"/>
<comment type="caution">
    <text evidence="1">The sequence shown here is derived from an EMBL/GenBank/DDBJ whole genome shotgun (WGS) entry which is preliminary data.</text>
</comment>
<accession>A0A328Q248</accession>
<organism evidence="1 2">
    <name type="scientific">Methanosphaera stadtmanae</name>
    <dbReference type="NCBI Taxonomy" id="2317"/>
    <lineage>
        <taxon>Archaea</taxon>
        <taxon>Methanobacteriati</taxon>
        <taxon>Methanobacteriota</taxon>
        <taxon>Methanomada group</taxon>
        <taxon>Methanobacteria</taxon>
        <taxon>Methanobacteriales</taxon>
        <taxon>Methanobacteriaceae</taxon>
        <taxon>Methanosphaera</taxon>
    </lineage>
</organism>
<reference evidence="1 2" key="1">
    <citation type="submission" date="2017-05" db="EMBL/GenBank/DDBJ databases">
        <title>Host range expansion of the Methanosphaera genus to humans and monogastric animals involves recent and extensive reduction in genome content.</title>
        <authorList>
            <person name="Hoedt E.C."/>
            <person name="Volmer J.G."/>
            <person name="Parks D.H."/>
            <person name="Rosewarne C.P."/>
            <person name="Denman S.E."/>
            <person name="Mcsweeney C.S."/>
            <person name="O Cuiv P."/>
            <person name="Hugenholtz P."/>
            <person name="Tyson G.W."/>
            <person name="Morrison M."/>
        </authorList>
    </citation>
    <scope>NUCLEOTIDE SEQUENCE [LARGE SCALE GENOMIC DNA]</scope>
    <source>
        <strain evidence="1 2">PA5</strain>
    </source>
</reference>
<evidence type="ECO:0000313" key="1">
    <source>
        <dbReference type="EMBL" id="RAP03114.1"/>
    </source>
</evidence>
<dbReference type="RefSeq" id="WP_112149512.1">
    <property type="nucleotide sequence ID" value="NZ_CAUHHK010000018.1"/>
</dbReference>